<dbReference type="Proteomes" id="UP000694892">
    <property type="component" value="Chromosome 9_10S"/>
</dbReference>
<dbReference type="GO" id="GO:0008289">
    <property type="term" value="F:lipid binding"/>
    <property type="evidence" value="ECO:0007669"/>
    <property type="project" value="InterPro"/>
</dbReference>
<dbReference type="OMA" id="FNLKVQY"/>
<protein>
    <recommendedName>
        <fullName evidence="1">Lipid-binding serum glycoprotein C-terminal domain-containing protein</fullName>
    </recommendedName>
</protein>
<dbReference type="InterPro" id="IPR017943">
    <property type="entry name" value="Bactericidal_perm-incr_a/b_dom"/>
</dbReference>
<dbReference type="InterPro" id="IPR051660">
    <property type="entry name" value="BPI_fold-BPI/LBP"/>
</dbReference>
<dbReference type="Pfam" id="PF01273">
    <property type="entry name" value="LBP_BPI_CETP"/>
    <property type="match status" value="1"/>
</dbReference>
<dbReference type="Gene3D" id="3.15.10.10">
    <property type="entry name" value="Bactericidal permeability-increasing protein, domain 1"/>
    <property type="match status" value="1"/>
</dbReference>
<organism evidence="2 3">
    <name type="scientific">Xenopus laevis</name>
    <name type="common">African clawed frog</name>
    <dbReference type="NCBI Taxonomy" id="8355"/>
    <lineage>
        <taxon>Eukaryota</taxon>
        <taxon>Metazoa</taxon>
        <taxon>Chordata</taxon>
        <taxon>Craniata</taxon>
        <taxon>Vertebrata</taxon>
        <taxon>Euteleostomi</taxon>
        <taxon>Amphibia</taxon>
        <taxon>Batrachia</taxon>
        <taxon>Anura</taxon>
        <taxon>Pipoidea</taxon>
        <taxon>Pipidae</taxon>
        <taxon>Xenopodinae</taxon>
        <taxon>Xenopus</taxon>
        <taxon>Xenopus</taxon>
    </lineage>
</organism>
<dbReference type="AlphaFoldDB" id="A0A974BTT6"/>
<dbReference type="EMBL" id="CM004483">
    <property type="protein sequence ID" value="OCT60516.1"/>
    <property type="molecule type" value="Genomic_DNA"/>
</dbReference>
<dbReference type="Pfam" id="PF02886">
    <property type="entry name" value="LBP_BPI_CETP_C"/>
    <property type="match status" value="1"/>
</dbReference>
<reference evidence="3" key="1">
    <citation type="journal article" date="2016" name="Nature">
        <title>Genome evolution in the allotetraploid frog Xenopus laevis.</title>
        <authorList>
            <person name="Session A.M."/>
            <person name="Uno Y."/>
            <person name="Kwon T."/>
            <person name="Chapman J.A."/>
            <person name="Toyoda A."/>
            <person name="Takahashi S."/>
            <person name="Fukui A."/>
            <person name="Hikosaka A."/>
            <person name="Suzuki A."/>
            <person name="Kondo M."/>
            <person name="van Heeringen S.J."/>
            <person name="Quigley I."/>
            <person name="Heinz S."/>
            <person name="Ogino H."/>
            <person name="Ochi H."/>
            <person name="Hellsten U."/>
            <person name="Lyons J.B."/>
            <person name="Simakov O."/>
            <person name="Putnam N."/>
            <person name="Stites J."/>
            <person name="Kuroki Y."/>
            <person name="Tanaka T."/>
            <person name="Michiue T."/>
            <person name="Watanabe M."/>
            <person name="Bogdanovic O."/>
            <person name="Lister R."/>
            <person name="Georgiou G."/>
            <person name="Paranjpe S.S."/>
            <person name="van Kruijsbergen I."/>
            <person name="Shu S."/>
            <person name="Carlson J."/>
            <person name="Kinoshita T."/>
            <person name="Ohta Y."/>
            <person name="Mawaribuchi S."/>
            <person name="Jenkins J."/>
            <person name="Grimwood J."/>
            <person name="Schmutz J."/>
            <person name="Mitros T."/>
            <person name="Mozaffari S.V."/>
            <person name="Suzuki Y."/>
            <person name="Haramoto Y."/>
            <person name="Yamamoto T.S."/>
            <person name="Takagi C."/>
            <person name="Heald R."/>
            <person name="Miller K."/>
            <person name="Haudenschild C."/>
            <person name="Kitzman J."/>
            <person name="Nakayama T."/>
            <person name="Izutsu Y."/>
            <person name="Robert J."/>
            <person name="Fortriede J."/>
            <person name="Burns K."/>
            <person name="Lotay V."/>
            <person name="Karimi K."/>
            <person name="Yasuoka Y."/>
            <person name="Dichmann D.S."/>
            <person name="Flajnik M.F."/>
            <person name="Houston D.W."/>
            <person name="Shendure J."/>
            <person name="DuPasquier L."/>
            <person name="Vize P.D."/>
            <person name="Zorn A.M."/>
            <person name="Ito M."/>
            <person name="Marcotte E.M."/>
            <person name="Wallingford J.B."/>
            <person name="Ito Y."/>
            <person name="Asashima M."/>
            <person name="Ueno N."/>
            <person name="Matsuda Y."/>
            <person name="Veenstra G.J."/>
            <person name="Fujiyama A."/>
            <person name="Harland R.M."/>
            <person name="Taira M."/>
            <person name="Rokhsar D.S."/>
        </authorList>
    </citation>
    <scope>NUCLEOTIDE SEQUENCE [LARGE SCALE GENOMIC DNA]</scope>
    <source>
        <strain evidence="3">J</strain>
    </source>
</reference>
<feature type="domain" description="Lipid-binding serum glycoprotein C-terminal" evidence="1">
    <location>
        <begin position="187"/>
        <end position="377"/>
    </location>
</feature>
<gene>
    <name evidence="2" type="ORF">XELAEV_18046543mg</name>
</gene>
<dbReference type="SUPFAM" id="SSF55394">
    <property type="entry name" value="Bactericidal permeability-increasing protein, BPI"/>
    <property type="match status" value="2"/>
</dbReference>
<dbReference type="InterPro" id="IPR001124">
    <property type="entry name" value="Lipid-bd_serum_glycop_C"/>
</dbReference>
<evidence type="ECO:0000259" key="1">
    <source>
        <dbReference type="SMART" id="SM00329"/>
    </source>
</evidence>
<accession>A0A974BTT6</accession>
<dbReference type="InterPro" id="IPR017942">
    <property type="entry name" value="Lipid-bd_serum_glycop_N"/>
</dbReference>
<dbReference type="Gene3D" id="3.15.20.10">
    <property type="entry name" value="Bactericidal permeability-increasing protein, domain 2"/>
    <property type="match status" value="1"/>
</dbReference>
<dbReference type="PANTHER" id="PTHR46019:SF2">
    <property type="entry name" value="BPI FOLD-CONTAINING FAMILY B MEMBER 6"/>
    <property type="match status" value="1"/>
</dbReference>
<proteinExistence type="predicted"/>
<evidence type="ECO:0000313" key="3">
    <source>
        <dbReference type="Proteomes" id="UP000694892"/>
    </source>
</evidence>
<dbReference type="SMART" id="SM00329">
    <property type="entry name" value="BPI2"/>
    <property type="match status" value="1"/>
</dbReference>
<name>A0A974BTT6_XENLA</name>
<sequence length="383" mass="42313">MEDTIKVDSLNFTHISLSLIPGSGINISVLNNIDISGKSFLGGKIVMKLEVNIITITSLKTNGSNCPQFTRDECQINLIDVKANIPKGILPNLMNNFLDKNLKNLLPMTLCPAVDCVLSSVSEKLCLRHIDFPFGKSGNLIYSVSSRVPVVTKEHIIMDLNIPVLHGEDVINPPTDITNVADLPSFSGVTSLVLTANFLGSAMTVLQEDGAFHFQASEMELMEAGVMSQSMLGEIFPELSPAFQNYKVEIKVDELPMVTLEPAKAILHLYSTMEMRADLQDTLEQSLFVINLHMNFRIQFSIYKTSLHCELSLDRTFLTLNSSSVGQFDVQNLDDFIRSLIHELYTNSVNGVLQAGIPLPDMATILDIDFTKGHIKAIKVNII</sequence>
<dbReference type="PANTHER" id="PTHR46019">
    <property type="entry name" value="BPI FOLD-CONTAINING FAMILY B MEMBER 4-RELATED"/>
    <property type="match status" value="1"/>
</dbReference>
<evidence type="ECO:0000313" key="2">
    <source>
        <dbReference type="EMBL" id="OCT60516.1"/>
    </source>
</evidence>